<proteinExistence type="predicted"/>
<comment type="caution">
    <text evidence="1">The sequence shown here is derived from an EMBL/GenBank/DDBJ whole genome shotgun (WGS) entry which is preliminary data.</text>
</comment>
<dbReference type="RefSeq" id="WP_169099983.1">
    <property type="nucleotide sequence ID" value="NZ_JABBVZ010000038.1"/>
</dbReference>
<dbReference type="EMBL" id="JABBVZ010000038">
    <property type="protein sequence ID" value="NMP23062.1"/>
    <property type="molecule type" value="Genomic_DNA"/>
</dbReference>
<sequence length="69" mass="7329">MIRSAEHGTPASQRLAIPRRPLRWVLGLMAAAAVAWPSLAAVAQPGGRAVLAQHLAKMQHAAQMLNVLV</sequence>
<evidence type="ECO:0000313" key="1">
    <source>
        <dbReference type="EMBL" id="NMP23062.1"/>
    </source>
</evidence>
<organism evidence="1 2">
    <name type="scientific">Sulfobacillus harzensis</name>
    <dbReference type="NCBI Taxonomy" id="2729629"/>
    <lineage>
        <taxon>Bacteria</taxon>
        <taxon>Bacillati</taxon>
        <taxon>Bacillota</taxon>
        <taxon>Clostridia</taxon>
        <taxon>Eubacteriales</taxon>
        <taxon>Clostridiales Family XVII. Incertae Sedis</taxon>
        <taxon>Sulfobacillus</taxon>
    </lineage>
</organism>
<dbReference type="Proteomes" id="UP000533476">
    <property type="component" value="Unassembled WGS sequence"/>
</dbReference>
<name>A0A7Y0L4Z7_9FIRM</name>
<keyword evidence="2" id="KW-1185">Reference proteome</keyword>
<dbReference type="AlphaFoldDB" id="A0A7Y0L4Z7"/>
<gene>
    <name evidence="1" type="ORF">HIJ39_11985</name>
</gene>
<evidence type="ECO:0000313" key="2">
    <source>
        <dbReference type="Proteomes" id="UP000533476"/>
    </source>
</evidence>
<protein>
    <submittedName>
        <fullName evidence="1">Uncharacterized protein</fullName>
    </submittedName>
</protein>
<reference evidence="1 2" key="1">
    <citation type="submission" date="2020-04" db="EMBL/GenBank/DDBJ databases">
        <authorList>
            <person name="Zhang R."/>
            <person name="Schippers A."/>
        </authorList>
    </citation>
    <scope>NUCLEOTIDE SEQUENCE [LARGE SCALE GENOMIC DNA]</scope>
    <source>
        <strain evidence="1 2">DSM 109850</strain>
    </source>
</reference>
<accession>A0A7Y0L4Z7</accession>